<dbReference type="PANTHER" id="PTHR45668">
    <property type="entry name" value="SERINE/THREONINE-PROTEIN PHOSPHATASE 5-RELATED"/>
    <property type="match status" value="1"/>
</dbReference>
<dbReference type="InterPro" id="IPR018247">
    <property type="entry name" value="EF_Hand_1_Ca_BS"/>
</dbReference>
<comment type="similarity">
    <text evidence="2 10">Belongs to the PPP phosphatase family.</text>
</comment>
<dbReference type="InterPro" id="IPR051134">
    <property type="entry name" value="PPP_phosphatase"/>
</dbReference>
<organism evidence="13 14">
    <name type="scientific">Podarcis muralis</name>
    <name type="common">Wall lizard</name>
    <name type="synonym">Lacerta muralis</name>
    <dbReference type="NCBI Taxonomy" id="64176"/>
    <lineage>
        <taxon>Eukaryota</taxon>
        <taxon>Metazoa</taxon>
        <taxon>Chordata</taxon>
        <taxon>Craniata</taxon>
        <taxon>Vertebrata</taxon>
        <taxon>Euteleostomi</taxon>
        <taxon>Lepidosauria</taxon>
        <taxon>Squamata</taxon>
        <taxon>Bifurcata</taxon>
        <taxon>Unidentata</taxon>
        <taxon>Episquamata</taxon>
        <taxon>Laterata</taxon>
        <taxon>Lacertibaenia</taxon>
        <taxon>Lacertidae</taxon>
        <taxon>Podarcis</taxon>
    </lineage>
</organism>
<keyword evidence="4" id="KW-0677">Repeat</keyword>
<dbReference type="Pfam" id="PF13499">
    <property type="entry name" value="EF-hand_7"/>
    <property type="match status" value="1"/>
</dbReference>
<dbReference type="SUPFAM" id="SSF47473">
    <property type="entry name" value="EF-hand"/>
    <property type="match status" value="1"/>
</dbReference>
<dbReference type="GO" id="GO:0031435">
    <property type="term" value="F:mitogen-activated protein kinase kinase kinase binding"/>
    <property type="evidence" value="ECO:0007669"/>
    <property type="project" value="Ensembl"/>
</dbReference>
<evidence type="ECO:0000256" key="4">
    <source>
        <dbReference type="ARBA" id="ARBA00022737"/>
    </source>
</evidence>
<dbReference type="GO" id="GO:0043409">
    <property type="term" value="P:negative regulation of MAPK cascade"/>
    <property type="evidence" value="ECO:0007669"/>
    <property type="project" value="Ensembl"/>
</dbReference>
<evidence type="ECO:0000256" key="5">
    <source>
        <dbReference type="ARBA" id="ARBA00022801"/>
    </source>
</evidence>
<dbReference type="Ensembl" id="ENSPMRT00000014512.1">
    <property type="protein sequence ID" value="ENSPMRP00000013584.1"/>
    <property type="gene ID" value="ENSPMRG00000009097.1"/>
</dbReference>
<protein>
    <recommendedName>
        <fullName evidence="10">Serine/threonine-protein phosphatase with EF-hands</fullName>
        <ecNumber evidence="10">3.1.3.16</ecNumber>
    </recommendedName>
</protein>
<dbReference type="GO" id="GO:0004722">
    <property type="term" value="F:protein serine/threonine phosphatase activity"/>
    <property type="evidence" value="ECO:0007669"/>
    <property type="project" value="UniProtKB-EC"/>
</dbReference>
<dbReference type="GO" id="GO:0030291">
    <property type="term" value="F:protein serine/threonine kinase inhibitor activity"/>
    <property type="evidence" value="ECO:0007669"/>
    <property type="project" value="Ensembl"/>
</dbReference>
<dbReference type="OMA" id="CRENKVR"/>
<accession>A0A670IPY8</accession>
<evidence type="ECO:0000313" key="14">
    <source>
        <dbReference type="Proteomes" id="UP000472272"/>
    </source>
</evidence>
<dbReference type="GO" id="GO:0005506">
    <property type="term" value="F:iron ion binding"/>
    <property type="evidence" value="ECO:0007669"/>
    <property type="project" value="UniProtKB-UniRule"/>
</dbReference>
<sequence>QLVGSQKCPHFHLRNVGRAWRAILIQTWYRRYVARLEMRRRCTWRIFQSIEYAGELDHLKLNHFFDYLMTYFTPSNNKDRDFLNRILSEPEIIFDPKLEKPIETFESVVVPDTYVGPHLSFPLVPEDATNLLEAYQHEQHLHAYYVLRLLSETEKHLAQLPNITCISTCYSEEITVCGDLHGQLSDLFLIFYKNGIPSPQKFYVFNGDFVDRGKCSIEVLIILFVFLLVYPKEKCMGYEHGSKILKLLKTVFSCLPLATLIDQKVLIVHGGISNMTDLERLATVDRRKVQSPPDLSGPRKVPYEQSQPTYEARGGNCLGRQDPQGSLSSRSQLPQSSVQEELRTCRRMAGMSLTSMDTRSDDSSVLEDEDRKKTNKKFLSDPIPQNGCRVNQDRGGGCYFGPDVTKEILEKYNLQFIIRSHECKPEGYEFCHDRKVITVFSASNYYAVGSNRGAYLKLGPDLIPHIIQYQASKDAHKLTMTQRISRVEESAYQVLREQLFAHRSELASAFRQCDQDSGKVKGMITLNDWAKVVESVLNLGLPWRMLRPHLVSNAVDGMLDYNLWLKDLVTEQWSRIQSSLLENIYRNLSNLETLFNIIDSDHSGFISHDEFRQTFKLFSAHMNIEISDQDVTNLVNSIDFNKDGNIDFNEFIEAFRIVRQSSSDDISSWNPRITDATDPQTASL</sequence>
<evidence type="ECO:0000256" key="8">
    <source>
        <dbReference type="ARBA" id="ARBA00047761"/>
    </source>
</evidence>
<gene>
    <name evidence="13" type="primary">PPEF2</name>
</gene>
<evidence type="ECO:0000256" key="1">
    <source>
        <dbReference type="ARBA" id="ARBA00001936"/>
    </source>
</evidence>
<name>A0A670IPY8_PODMU</name>
<dbReference type="GO" id="GO:0005509">
    <property type="term" value="F:calcium ion binding"/>
    <property type="evidence" value="ECO:0007669"/>
    <property type="project" value="UniProtKB-UniRule"/>
</dbReference>
<evidence type="ECO:0000313" key="13">
    <source>
        <dbReference type="Ensembl" id="ENSPMRP00000013584.1"/>
    </source>
</evidence>
<feature type="domain" description="EF-hand" evidence="12">
    <location>
        <begin position="586"/>
        <end position="621"/>
    </location>
</feature>
<feature type="region of interest" description="Disordered" evidence="11">
    <location>
        <begin position="665"/>
        <end position="684"/>
    </location>
</feature>
<keyword evidence="14" id="KW-1185">Reference proteome</keyword>
<dbReference type="InterPro" id="IPR011992">
    <property type="entry name" value="EF-hand-dom_pair"/>
</dbReference>
<evidence type="ECO:0000256" key="2">
    <source>
        <dbReference type="ARBA" id="ARBA00008294"/>
    </source>
</evidence>
<dbReference type="PIRSF" id="PIRSF000912">
    <property type="entry name" value="PPEF"/>
    <property type="match status" value="1"/>
</dbReference>
<dbReference type="SMART" id="SM00054">
    <property type="entry name" value="EFh"/>
    <property type="match status" value="3"/>
</dbReference>
<dbReference type="GO" id="GO:0030544">
    <property type="term" value="F:Hsp70 protein binding"/>
    <property type="evidence" value="ECO:0007669"/>
    <property type="project" value="Ensembl"/>
</dbReference>
<keyword evidence="7 10" id="KW-0464">Manganese</keyword>
<reference evidence="13" key="2">
    <citation type="submission" date="2025-08" db="UniProtKB">
        <authorList>
            <consortium name="Ensembl"/>
        </authorList>
    </citation>
    <scope>IDENTIFICATION</scope>
</reference>
<comment type="cofactor">
    <cofactor evidence="1">
        <name>Mn(2+)</name>
        <dbReference type="ChEBI" id="CHEBI:29035"/>
    </cofactor>
</comment>
<feature type="compositionally biased region" description="Low complexity" evidence="11">
    <location>
        <begin position="323"/>
        <end position="339"/>
    </location>
</feature>
<dbReference type="GO" id="GO:0030145">
    <property type="term" value="F:manganese ion binding"/>
    <property type="evidence" value="ECO:0007669"/>
    <property type="project" value="UniProtKB-UniRule"/>
</dbReference>
<dbReference type="InterPro" id="IPR002048">
    <property type="entry name" value="EF_hand_dom"/>
</dbReference>
<dbReference type="AlphaFoldDB" id="A0A670IPY8"/>
<evidence type="ECO:0000256" key="7">
    <source>
        <dbReference type="ARBA" id="ARBA00023211"/>
    </source>
</evidence>
<dbReference type="EC" id="3.1.3.16" evidence="10"/>
<dbReference type="GO" id="GO:0051879">
    <property type="term" value="F:Hsp90 protein binding"/>
    <property type="evidence" value="ECO:0007669"/>
    <property type="project" value="Ensembl"/>
</dbReference>
<comment type="catalytic activity">
    <reaction evidence="9 10">
        <text>O-phospho-L-threonyl-[protein] + H2O = L-threonyl-[protein] + phosphate</text>
        <dbReference type="Rhea" id="RHEA:47004"/>
        <dbReference type="Rhea" id="RHEA-COMP:11060"/>
        <dbReference type="Rhea" id="RHEA-COMP:11605"/>
        <dbReference type="ChEBI" id="CHEBI:15377"/>
        <dbReference type="ChEBI" id="CHEBI:30013"/>
        <dbReference type="ChEBI" id="CHEBI:43474"/>
        <dbReference type="ChEBI" id="CHEBI:61977"/>
        <dbReference type="EC" id="3.1.3.16"/>
    </reaction>
</comment>
<evidence type="ECO:0000256" key="10">
    <source>
        <dbReference type="PIRNR" id="PIRNR000912"/>
    </source>
</evidence>
<dbReference type="CDD" id="cd00051">
    <property type="entry name" value="EFh"/>
    <property type="match status" value="1"/>
</dbReference>
<feature type="region of interest" description="Disordered" evidence="11">
    <location>
        <begin position="284"/>
        <end position="386"/>
    </location>
</feature>
<dbReference type="GO" id="GO:0070301">
    <property type="term" value="P:cellular response to hydrogen peroxide"/>
    <property type="evidence" value="ECO:0007669"/>
    <property type="project" value="Ensembl"/>
</dbReference>
<keyword evidence="3 10" id="KW-0479">Metal-binding</keyword>
<reference evidence="13 14" key="1">
    <citation type="journal article" date="2019" name="Proc. Natl. Acad. Sci. U.S.A.">
        <title>Regulatory changes in pterin and carotenoid genes underlie balanced color polymorphisms in the wall lizard.</title>
        <authorList>
            <person name="Andrade P."/>
            <person name="Pinho C."/>
            <person name="Perez I de Lanuza G."/>
            <person name="Afonso S."/>
            <person name="Brejcha J."/>
            <person name="Rubin C.J."/>
            <person name="Wallerman O."/>
            <person name="Pereira P."/>
            <person name="Sabatino S.J."/>
            <person name="Bellati A."/>
            <person name="Pellitteri-Rosa D."/>
            <person name="Bosakova Z."/>
            <person name="Bunikis I."/>
            <person name="Carretero M.A."/>
            <person name="Feiner N."/>
            <person name="Marsik P."/>
            <person name="Pauperio F."/>
            <person name="Salvi D."/>
            <person name="Soler L."/>
            <person name="While G.M."/>
            <person name="Uller T."/>
            <person name="Font E."/>
            <person name="Andersson L."/>
            <person name="Carneiro M."/>
        </authorList>
    </citation>
    <scope>NUCLEOTIDE SEQUENCE</scope>
</reference>
<dbReference type="PROSITE" id="PS00018">
    <property type="entry name" value="EF_HAND_1"/>
    <property type="match status" value="2"/>
</dbReference>
<dbReference type="Gene3D" id="3.60.21.10">
    <property type="match status" value="1"/>
</dbReference>
<dbReference type="Proteomes" id="UP000472272">
    <property type="component" value="Chromosome 9"/>
</dbReference>
<evidence type="ECO:0000256" key="3">
    <source>
        <dbReference type="ARBA" id="ARBA00022723"/>
    </source>
</evidence>
<keyword evidence="5 10" id="KW-0378">Hydrolase</keyword>
<dbReference type="SUPFAM" id="SSF56300">
    <property type="entry name" value="Metallo-dependent phosphatases"/>
    <property type="match status" value="1"/>
</dbReference>
<evidence type="ECO:0000256" key="9">
    <source>
        <dbReference type="ARBA" id="ARBA00048336"/>
    </source>
</evidence>
<dbReference type="InterPro" id="IPR006186">
    <property type="entry name" value="Ser/Thr-sp_prot-phosphatase"/>
</dbReference>
<dbReference type="PRINTS" id="PR00114">
    <property type="entry name" value="STPHPHTASE"/>
</dbReference>
<comment type="catalytic activity">
    <reaction evidence="8">
        <text>O-phospho-L-seryl-[protein] + H2O = L-seryl-[protein] + phosphate</text>
        <dbReference type="Rhea" id="RHEA:20629"/>
        <dbReference type="Rhea" id="RHEA-COMP:9863"/>
        <dbReference type="Rhea" id="RHEA-COMP:11604"/>
        <dbReference type="ChEBI" id="CHEBI:15377"/>
        <dbReference type="ChEBI" id="CHEBI:29999"/>
        <dbReference type="ChEBI" id="CHEBI:43474"/>
        <dbReference type="ChEBI" id="CHEBI:83421"/>
        <dbReference type="EC" id="3.1.3.16"/>
    </reaction>
</comment>
<dbReference type="GO" id="GO:0050906">
    <property type="term" value="P:detection of stimulus involved in sensory perception"/>
    <property type="evidence" value="ECO:0007669"/>
    <property type="project" value="UniProtKB-UniRule"/>
</dbReference>
<reference evidence="13" key="3">
    <citation type="submission" date="2025-09" db="UniProtKB">
        <authorList>
            <consortium name="Ensembl"/>
        </authorList>
    </citation>
    <scope>IDENTIFICATION</scope>
</reference>
<dbReference type="SMART" id="SM00156">
    <property type="entry name" value="PP2Ac"/>
    <property type="match status" value="1"/>
</dbReference>
<dbReference type="GeneTree" id="ENSGT00940000157870"/>
<evidence type="ECO:0000256" key="11">
    <source>
        <dbReference type="SAM" id="MobiDB-lite"/>
    </source>
</evidence>
<dbReference type="PROSITE" id="PS50222">
    <property type="entry name" value="EF_HAND_2"/>
    <property type="match status" value="2"/>
</dbReference>
<evidence type="ECO:0000259" key="12">
    <source>
        <dbReference type="PROSITE" id="PS50222"/>
    </source>
</evidence>
<dbReference type="InterPro" id="IPR029052">
    <property type="entry name" value="Metallo-depent_PP-like"/>
</dbReference>
<proteinExistence type="inferred from homology"/>
<keyword evidence="6" id="KW-0106">Calcium</keyword>
<dbReference type="InterPro" id="IPR012008">
    <property type="entry name" value="Ser/Thr-Pase_EF-hand_contain"/>
</dbReference>
<dbReference type="PANTHER" id="PTHR45668:SF2">
    <property type="entry name" value="SERINE_THREONINE-PROTEIN PHOSPHATASE WITH EF-HANDS 2"/>
    <property type="match status" value="1"/>
</dbReference>
<dbReference type="InterPro" id="IPR004843">
    <property type="entry name" value="Calcineurin-like_PHP"/>
</dbReference>
<evidence type="ECO:0000256" key="6">
    <source>
        <dbReference type="ARBA" id="ARBA00022837"/>
    </source>
</evidence>
<dbReference type="Gene3D" id="1.10.238.10">
    <property type="entry name" value="EF-hand"/>
    <property type="match status" value="1"/>
</dbReference>
<dbReference type="GO" id="GO:2001234">
    <property type="term" value="P:negative regulation of apoptotic signaling pathway"/>
    <property type="evidence" value="ECO:0007669"/>
    <property type="project" value="Ensembl"/>
</dbReference>
<feature type="domain" description="EF-hand" evidence="12">
    <location>
        <begin position="626"/>
        <end position="661"/>
    </location>
</feature>
<dbReference type="Pfam" id="PF00149">
    <property type="entry name" value="Metallophos"/>
    <property type="match status" value="1"/>
</dbReference>